<gene>
    <name evidence="11" type="ORF">NOG11_09165</name>
</gene>
<dbReference type="GO" id="GO:0046872">
    <property type="term" value="F:metal ion binding"/>
    <property type="evidence" value="ECO:0007669"/>
    <property type="project" value="UniProtKB-KW"/>
</dbReference>
<evidence type="ECO:0000256" key="7">
    <source>
        <dbReference type="PIRSR" id="PIRSR601952-1"/>
    </source>
</evidence>
<feature type="binding site" evidence="8">
    <location>
        <position position="48"/>
    </location>
    <ligand>
        <name>Zn(2+)</name>
        <dbReference type="ChEBI" id="CHEBI:29105"/>
        <label>2</label>
    </ligand>
</feature>
<comment type="similarity">
    <text evidence="1 9">Belongs to the alkaline phosphatase family.</text>
</comment>
<feature type="binding site" evidence="8">
    <location>
        <position position="361"/>
    </location>
    <ligand>
        <name>Zn(2+)</name>
        <dbReference type="ChEBI" id="CHEBI:29105"/>
        <label>2</label>
    </ligand>
</feature>
<evidence type="ECO:0000256" key="2">
    <source>
        <dbReference type="ARBA" id="ARBA00022553"/>
    </source>
</evidence>
<feature type="binding site" evidence="8">
    <location>
        <position position="161"/>
    </location>
    <ligand>
        <name>Mg(2+)</name>
        <dbReference type="ChEBI" id="CHEBI:18420"/>
    </ligand>
</feature>
<keyword evidence="3 8" id="KW-0479">Metal-binding</keyword>
<dbReference type="PANTHER" id="PTHR11596:SF5">
    <property type="entry name" value="ALKALINE PHOSPHATASE"/>
    <property type="match status" value="1"/>
</dbReference>
<feature type="binding site" evidence="8">
    <location>
        <position position="314"/>
    </location>
    <ligand>
        <name>Mg(2+)</name>
        <dbReference type="ChEBI" id="CHEBI:18420"/>
    </ligand>
</feature>
<dbReference type="PRINTS" id="PR00113">
    <property type="entry name" value="ALKPHPHTASE"/>
</dbReference>
<sequence length="489" mass="52554">MDILAALAMQAAANVTDWEADGRAALAAAKEERVVEGPAKNVILFIADGMDVTTSTAARILAGQQLGGSGEEHLLTFESLPFTGFAKTYNTNVQVPDSAGTATAIMTGHKTKAGVINVDQTVTPGDCASAEGKRLPSILELAQETGRSSGVISTARITHATPATLYASSPSRDWENDGDLPEDAEGCTDIASQLIEAGRSYDLLVALGGGRRNFLPEATQDPENERQTGAREDAKDLMAAWRGISRRHKTVTTASELMEAGGRDRVLGLFEPSHMMYEHDRRREEADEPSLAEMTGFAIERLSKDRDGFFLMVEGGRVDHAHHGGNAYRALVDTIAFDDAVKVALEMTDAEETLIIVTADHGHTMAFQGYPRRGNPIMGLVRGVGPDGEPLELPEQARDQRPYATLSYANGPGARSGTATKDGDPGRPFLTDDEVARPEHRQQAAIPLYGETHGGQDVAIYAKGPGAHLLTGVHEQSYIYYVMEDALRK</sequence>
<dbReference type="EMBL" id="JANIBC010000006">
    <property type="protein sequence ID" value="MCQ8185566.1"/>
    <property type="molecule type" value="Genomic_DNA"/>
</dbReference>
<feature type="binding site" evidence="8">
    <location>
        <position position="319"/>
    </location>
    <ligand>
        <name>Zn(2+)</name>
        <dbReference type="ChEBI" id="CHEBI:29105"/>
        <label>2</label>
    </ligand>
</feature>
<dbReference type="InterPro" id="IPR017850">
    <property type="entry name" value="Alkaline_phosphatase_core_sf"/>
</dbReference>
<dbReference type="PANTHER" id="PTHR11596">
    <property type="entry name" value="ALKALINE PHOSPHATASE"/>
    <property type="match status" value="1"/>
</dbReference>
<evidence type="ECO:0000313" key="12">
    <source>
        <dbReference type="Proteomes" id="UP001142610"/>
    </source>
</evidence>
<reference evidence="11" key="1">
    <citation type="submission" date="2022-07" db="EMBL/GenBank/DDBJ databases">
        <title>Parvularcula maris sp. nov., an algicidal bacterium isolated from seawater.</title>
        <authorList>
            <person name="Li F."/>
        </authorList>
    </citation>
    <scope>NUCLEOTIDE SEQUENCE</scope>
    <source>
        <strain evidence="11">BGMRC 0090</strain>
    </source>
</reference>
<feature type="binding site" evidence="8">
    <location>
        <position position="323"/>
    </location>
    <ligand>
        <name>Zn(2+)</name>
        <dbReference type="ChEBI" id="CHEBI:29105"/>
        <label>2</label>
    </ligand>
</feature>
<keyword evidence="12" id="KW-1185">Reference proteome</keyword>
<evidence type="ECO:0000256" key="10">
    <source>
        <dbReference type="SAM" id="MobiDB-lite"/>
    </source>
</evidence>
<feature type="region of interest" description="Disordered" evidence="10">
    <location>
        <begin position="407"/>
        <end position="432"/>
    </location>
</feature>
<dbReference type="RefSeq" id="WP_256619456.1">
    <property type="nucleotide sequence ID" value="NZ_JANIBC010000006.1"/>
</dbReference>
<keyword evidence="6 8" id="KW-0460">Magnesium</keyword>
<evidence type="ECO:0000256" key="8">
    <source>
        <dbReference type="PIRSR" id="PIRSR601952-2"/>
    </source>
</evidence>
<evidence type="ECO:0000256" key="6">
    <source>
        <dbReference type="ARBA" id="ARBA00022842"/>
    </source>
</evidence>
<comment type="cofactor">
    <cofactor evidence="8">
        <name>Mg(2+)</name>
        <dbReference type="ChEBI" id="CHEBI:18420"/>
    </cofactor>
    <text evidence="8">Binds 1 Mg(2+) ion.</text>
</comment>
<evidence type="ECO:0000256" key="3">
    <source>
        <dbReference type="ARBA" id="ARBA00022723"/>
    </source>
</evidence>
<organism evidence="11 12">
    <name type="scientific">Parvularcula maris</name>
    <dbReference type="NCBI Taxonomy" id="2965077"/>
    <lineage>
        <taxon>Bacteria</taxon>
        <taxon>Pseudomonadati</taxon>
        <taxon>Pseudomonadota</taxon>
        <taxon>Alphaproteobacteria</taxon>
        <taxon>Parvularculales</taxon>
        <taxon>Parvularculaceae</taxon>
        <taxon>Parvularcula</taxon>
    </lineage>
</organism>
<evidence type="ECO:0000256" key="9">
    <source>
        <dbReference type="RuleBase" id="RU003946"/>
    </source>
</evidence>
<keyword evidence="2" id="KW-0597">Phosphoprotein</keyword>
<evidence type="ECO:0000313" key="11">
    <source>
        <dbReference type="EMBL" id="MCQ8185566.1"/>
    </source>
</evidence>
<evidence type="ECO:0000256" key="4">
    <source>
        <dbReference type="ARBA" id="ARBA00022801"/>
    </source>
</evidence>
<feature type="binding site" evidence="8">
    <location>
        <position position="453"/>
    </location>
    <ligand>
        <name>Zn(2+)</name>
        <dbReference type="ChEBI" id="CHEBI:29105"/>
        <label>2</label>
    </ligand>
</feature>
<comment type="cofactor">
    <cofactor evidence="8">
        <name>Zn(2+)</name>
        <dbReference type="ChEBI" id="CHEBI:29105"/>
    </cofactor>
    <text evidence="8">Binds 2 Zn(2+) ions.</text>
</comment>
<evidence type="ECO:0000256" key="5">
    <source>
        <dbReference type="ARBA" id="ARBA00022833"/>
    </source>
</evidence>
<dbReference type="Pfam" id="PF00245">
    <property type="entry name" value="Alk_phosphatase"/>
    <property type="match status" value="1"/>
</dbReference>
<feature type="active site" description="Phosphoserine intermediate" evidence="7">
    <location>
        <position position="98"/>
    </location>
</feature>
<feature type="binding site" evidence="8">
    <location>
        <position position="360"/>
    </location>
    <ligand>
        <name>Zn(2+)</name>
        <dbReference type="ChEBI" id="CHEBI:29105"/>
        <label>2</label>
    </ligand>
</feature>
<dbReference type="CDD" id="cd16012">
    <property type="entry name" value="ALP"/>
    <property type="match status" value="1"/>
</dbReference>
<proteinExistence type="inferred from homology"/>
<dbReference type="InterPro" id="IPR001952">
    <property type="entry name" value="Alkaline_phosphatase"/>
</dbReference>
<protein>
    <submittedName>
        <fullName evidence="11">Alkaline phosphatase</fullName>
    </submittedName>
</protein>
<dbReference type="GO" id="GO:0004035">
    <property type="term" value="F:alkaline phosphatase activity"/>
    <property type="evidence" value="ECO:0007669"/>
    <property type="project" value="TreeGrafter"/>
</dbReference>
<dbReference type="Proteomes" id="UP001142610">
    <property type="component" value="Unassembled WGS sequence"/>
</dbReference>
<dbReference type="SUPFAM" id="SSF53649">
    <property type="entry name" value="Alkaline phosphatase-like"/>
    <property type="match status" value="1"/>
</dbReference>
<dbReference type="PROSITE" id="PS00123">
    <property type="entry name" value="ALKALINE_PHOSPHATASE"/>
    <property type="match status" value="1"/>
</dbReference>
<dbReference type="AlphaFoldDB" id="A0A9X2RJ52"/>
<dbReference type="InterPro" id="IPR018299">
    <property type="entry name" value="Alkaline_phosphatase_AS"/>
</dbReference>
<dbReference type="Gene3D" id="3.40.720.10">
    <property type="entry name" value="Alkaline Phosphatase, subunit A"/>
    <property type="match status" value="1"/>
</dbReference>
<name>A0A9X2RJ52_9PROT</name>
<dbReference type="SMART" id="SM00098">
    <property type="entry name" value="alkPPc"/>
    <property type="match status" value="1"/>
</dbReference>
<keyword evidence="4" id="KW-0378">Hydrolase</keyword>
<feature type="binding site" evidence="8">
    <location>
        <position position="159"/>
    </location>
    <ligand>
        <name>Mg(2+)</name>
        <dbReference type="ChEBI" id="CHEBI:18420"/>
    </ligand>
</feature>
<comment type="caution">
    <text evidence="11">The sequence shown here is derived from an EMBL/GenBank/DDBJ whole genome shotgun (WGS) entry which is preliminary data.</text>
</comment>
<feature type="binding site" evidence="8">
    <location>
        <position position="48"/>
    </location>
    <ligand>
        <name>Mg(2+)</name>
        <dbReference type="ChEBI" id="CHEBI:18420"/>
    </ligand>
</feature>
<accession>A0A9X2RJ52</accession>
<evidence type="ECO:0000256" key="1">
    <source>
        <dbReference type="ARBA" id="ARBA00005984"/>
    </source>
</evidence>
<keyword evidence="5 8" id="KW-0862">Zinc</keyword>